<evidence type="ECO:0000256" key="1">
    <source>
        <dbReference type="ARBA" id="ARBA00004635"/>
    </source>
</evidence>
<dbReference type="OrthoDB" id="2370124at2"/>
<dbReference type="GO" id="GO:0016020">
    <property type="term" value="C:membrane"/>
    <property type="evidence" value="ECO:0007669"/>
    <property type="project" value="UniProtKB-SubCell"/>
</dbReference>
<dbReference type="AlphaFoldDB" id="A0A1I3KJR3"/>
<accession>A0A1I3KJR3</accession>
<dbReference type="PANTHER" id="PTHR35789">
    <property type="entry name" value="SPORE GERMINATION PROTEIN B3"/>
    <property type="match status" value="1"/>
</dbReference>
<feature type="domain" description="Spore germination GerAC-like C-terminal" evidence="8">
    <location>
        <begin position="201"/>
        <end position="375"/>
    </location>
</feature>
<dbReference type="Proteomes" id="UP000199545">
    <property type="component" value="Unassembled WGS sequence"/>
</dbReference>
<dbReference type="InterPro" id="IPR046953">
    <property type="entry name" value="Spore_GerAC-like_C"/>
</dbReference>
<dbReference type="Gene3D" id="3.30.300.210">
    <property type="entry name" value="Nutrient germinant receptor protein C, domain 3"/>
    <property type="match status" value="1"/>
</dbReference>
<evidence type="ECO:0000256" key="3">
    <source>
        <dbReference type="ARBA" id="ARBA00022544"/>
    </source>
</evidence>
<keyword evidence="4" id="KW-0732">Signal</keyword>
<dbReference type="GO" id="GO:0009847">
    <property type="term" value="P:spore germination"/>
    <property type="evidence" value="ECO:0007669"/>
    <property type="project" value="InterPro"/>
</dbReference>
<reference evidence="10 11" key="1">
    <citation type="submission" date="2016-10" db="EMBL/GenBank/DDBJ databases">
        <authorList>
            <person name="de Groot N.N."/>
        </authorList>
    </citation>
    <scope>NUCLEOTIDE SEQUENCE [LARGE SCALE GENOMIC DNA]</scope>
    <source>
        <strain evidence="10 11">DSM 44778</strain>
    </source>
</reference>
<sequence>MRRVILILVSMWIPLFLSGCWDQDLLREVRLGYGIGFDLTPEGKLFATLVVRDVPSGEQQKPIDDIFSATSRTPREARDKLDKKLSGRLRGYKYRVVLISEERAKQDIYPLLDVFYRDPKMPLNTRIAVVKGRAADVLFLRELGGTVPIAKGIDELIASEEELTSVPKINVRSICPVMLDPGEDFVLPYLMKKEERVEVIGTAMFHQHQMVGTLSPDESTVYLLLKGKKAELARFTRKVEVEGEREGESPSPYDFITIEVKKAKQEMNVLVNKQEKIKVQLNATWKVNVIEYPRDQLDEESNVAKLNKILSKDLTRLAKQTIQKMQKARCDGFGVGRQLIAFHPEVWKKKEKNWASEYQQVQFDTKVEVEITQKGIIN</sequence>
<dbReference type="PROSITE" id="PS51257">
    <property type="entry name" value="PROKAR_LIPOPROTEIN"/>
    <property type="match status" value="1"/>
</dbReference>
<keyword evidence="7" id="KW-0449">Lipoprotein</keyword>
<evidence type="ECO:0000259" key="8">
    <source>
        <dbReference type="Pfam" id="PF05504"/>
    </source>
</evidence>
<evidence type="ECO:0000256" key="4">
    <source>
        <dbReference type="ARBA" id="ARBA00022729"/>
    </source>
</evidence>
<organism evidence="10 11">
    <name type="scientific">Thermoflavimicrobium dichotomicum</name>
    <dbReference type="NCBI Taxonomy" id="46223"/>
    <lineage>
        <taxon>Bacteria</taxon>
        <taxon>Bacillati</taxon>
        <taxon>Bacillota</taxon>
        <taxon>Bacilli</taxon>
        <taxon>Bacillales</taxon>
        <taxon>Thermoactinomycetaceae</taxon>
        <taxon>Thermoflavimicrobium</taxon>
    </lineage>
</organism>
<dbReference type="Pfam" id="PF05504">
    <property type="entry name" value="Spore_GerAC"/>
    <property type="match status" value="1"/>
</dbReference>
<feature type="domain" description="Spore germination protein N-terminal" evidence="9">
    <location>
        <begin position="26"/>
        <end position="190"/>
    </location>
</feature>
<dbReference type="NCBIfam" id="TIGR02887">
    <property type="entry name" value="spore_ger_x_C"/>
    <property type="match status" value="1"/>
</dbReference>
<keyword evidence="3" id="KW-0309">Germination</keyword>
<keyword evidence="11" id="KW-1185">Reference proteome</keyword>
<evidence type="ECO:0000256" key="6">
    <source>
        <dbReference type="ARBA" id="ARBA00023139"/>
    </source>
</evidence>
<evidence type="ECO:0000313" key="11">
    <source>
        <dbReference type="Proteomes" id="UP000199545"/>
    </source>
</evidence>
<dbReference type="Pfam" id="PF25198">
    <property type="entry name" value="Spore_GerAC_N"/>
    <property type="match status" value="1"/>
</dbReference>
<dbReference type="InterPro" id="IPR057336">
    <property type="entry name" value="GerAC_N"/>
</dbReference>
<evidence type="ECO:0000256" key="5">
    <source>
        <dbReference type="ARBA" id="ARBA00023136"/>
    </source>
</evidence>
<proteinExistence type="inferred from homology"/>
<dbReference type="InterPro" id="IPR008844">
    <property type="entry name" value="Spore_GerAC-like"/>
</dbReference>
<evidence type="ECO:0000256" key="2">
    <source>
        <dbReference type="ARBA" id="ARBA00007886"/>
    </source>
</evidence>
<evidence type="ECO:0000259" key="9">
    <source>
        <dbReference type="Pfam" id="PF25198"/>
    </source>
</evidence>
<dbReference type="RefSeq" id="WP_093227637.1">
    <property type="nucleotide sequence ID" value="NZ_FORR01000001.1"/>
</dbReference>
<protein>
    <submittedName>
        <fullName evidence="10">Germination protein, Ger(X)C family</fullName>
    </submittedName>
</protein>
<evidence type="ECO:0000256" key="7">
    <source>
        <dbReference type="ARBA" id="ARBA00023288"/>
    </source>
</evidence>
<keyword evidence="6" id="KW-0564">Palmitate</keyword>
<dbReference type="EMBL" id="FORR01000001">
    <property type="protein sequence ID" value="SFI72722.1"/>
    <property type="molecule type" value="Genomic_DNA"/>
</dbReference>
<dbReference type="STRING" id="46223.SAMN05421852_101488"/>
<dbReference type="PANTHER" id="PTHR35789:SF1">
    <property type="entry name" value="SPORE GERMINATION PROTEIN B3"/>
    <property type="match status" value="1"/>
</dbReference>
<gene>
    <name evidence="10" type="ORF">SAMN05421852_101488</name>
</gene>
<dbReference type="InterPro" id="IPR038501">
    <property type="entry name" value="Spore_GerAC_C_sf"/>
</dbReference>
<name>A0A1I3KJR3_9BACL</name>
<comment type="similarity">
    <text evidence="2">Belongs to the GerABKC lipoprotein family.</text>
</comment>
<keyword evidence="5" id="KW-0472">Membrane</keyword>
<evidence type="ECO:0000313" key="10">
    <source>
        <dbReference type="EMBL" id="SFI72722.1"/>
    </source>
</evidence>
<comment type="subcellular location">
    <subcellularLocation>
        <location evidence="1">Membrane</location>
        <topology evidence="1">Lipid-anchor</topology>
    </subcellularLocation>
</comment>